<dbReference type="Proteomes" id="UP000784294">
    <property type="component" value="Unassembled WGS sequence"/>
</dbReference>
<organism evidence="1 2">
    <name type="scientific">Protopolystoma xenopodis</name>
    <dbReference type="NCBI Taxonomy" id="117903"/>
    <lineage>
        <taxon>Eukaryota</taxon>
        <taxon>Metazoa</taxon>
        <taxon>Spiralia</taxon>
        <taxon>Lophotrochozoa</taxon>
        <taxon>Platyhelminthes</taxon>
        <taxon>Monogenea</taxon>
        <taxon>Polyopisthocotylea</taxon>
        <taxon>Polystomatidea</taxon>
        <taxon>Polystomatidae</taxon>
        <taxon>Protopolystoma</taxon>
    </lineage>
</organism>
<proteinExistence type="predicted"/>
<evidence type="ECO:0000313" key="1">
    <source>
        <dbReference type="EMBL" id="VEL18246.1"/>
    </source>
</evidence>
<comment type="caution">
    <text evidence="1">The sequence shown here is derived from an EMBL/GenBank/DDBJ whole genome shotgun (WGS) entry which is preliminary data.</text>
</comment>
<dbReference type="EMBL" id="CAAALY010036134">
    <property type="protein sequence ID" value="VEL18246.1"/>
    <property type="molecule type" value="Genomic_DNA"/>
</dbReference>
<reference evidence="1" key="1">
    <citation type="submission" date="2018-11" db="EMBL/GenBank/DDBJ databases">
        <authorList>
            <consortium name="Pathogen Informatics"/>
        </authorList>
    </citation>
    <scope>NUCLEOTIDE SEQUENCE</scope>
</reference>
<accession>A0A3S5A2S4</accession>
<protein>
    <submittedName>
        <fullName evidence="1">Uncharacterized protein</fullName>
    </submittedName>
</protein>
<gene>
    <name evidence="1" type="ORF">PXEA_LOCUS11686</name>
</gene>
<sequence length="435" mass="45015">MLFQFFIFKFENSYSTGFGSARGRDPDPASILATNLSDLIPDQVEMGHSHYQQQANGMTISSFASLSSVSAQSSMQSGTYQCPISLAAPGIVTASFTSASTSSQAGATSISTGECCEGTGVIFPTHLNRRPPDLIQSQASASLPLSLPVSISASCGVAGSCEPSPAGSLTTCTGLGSGNFSVSASVASSGLNVNHSAQLRIKRRSLLLMLNMGTGLGTALSPSQTGSPSHLSICSSTGFSSTLNTTPLAVNSFSTTVTSSAPFAATSTSCNQYTDSTGRPLSHFGLMSTIEASSLGSPLPTSESGFWTEIRPSGFVSLKSDLSHARLETYSDRQLSPRLNSNCHGVTVAPVGAPSSPSCSNTVNFQDDALGQTANRCISSSSGRLSVRDTAAFLNCVSPTTSSGSVKKPRTFVGIPKTRCRVQPCTNCKFDISVF</sequence>
<evidence type="ECO:0000313" key="2">
    <source>
        <dbReference type="Proteomes" id="UP000784294"/>
    </source>
</evidence>
<dbReference type="AlphaFoldDB" id="A0A3S5A2S4"/>
<keyword evidence="2" id="KW-1185">Reference proteome</keyword>
<name>A0A3S5A2S4_9PLAT</name>